<dbReference type="RefSeq" id="WP_307482398.1">
    <property type="nucleotide sequence ID" value="NZ_JAUSUF010000001.1"/>
</dbReference>
<evidence type="ECO:0000313" key="3">
    <source>
        <dbReference type="EMBL" id="MDQ0148415.1"/>
    </source>
</evidence>
<name>A0ABT9UP41_9FIRM</name>
<keyword evidence="2" id="KW-0804">Transcription</keyword>
<dbReference type="InterPro" id="IPR031404">
    <property type="entry name" value="Rrt14"/>
</dbReference>
<dbReference type="EMBL" id="JAUSUF010000001">
    <property type="protein sequence ID" value="MDQ0148415.1"/>
    <property type="molecule type" value="Genomic_DNA"/>
</dbReference>
<proteinExistence type="predicted"/>
<gene>
    <name evidence="3" type="ORF">J2S18_000332</name>
</gene>
<comment type="caution">
    <text evidence="3">The sequence shown here is derived from an EMBL/GenBank/DDBJ whole genome shotgun (WGS) entry which is preliminary data.</text>
</comment>
<keyword evidence="1" id="KW-0805">Transcription regulation</keyword>
<accession>A0ABT9UP41</accession>
<evidence type="ECO:0000256" key="1">
    <source>
        <dbReference type="ARBA" id="ARBA00023015"/>
    </source>
</evidence>
<sequence>MVNFLDVFSEKELFDLCYSNFLTGIMDYNGFYSDELLTKYDSLGVASREKLDKILDKIVKKNINKFKMLEKIDTTEDSDLLDSLQKELLEKIILDFRVLSKIDC</sequence>
<protein>
    <submittedName>
        <fullName evidence="3">Uncharacterized protein</fullName>
    </submittedName>
</protein>
<evidence type="ECO:0000256" key="2">
    <source>
        <dbReference type="ARBA" id="ARBA00023163"/>
    </source>
</evidence>
<dbReference type="Pfam" id="PF17075">
    <property type="entry name" value="RRT14"/>
    <property type="match status" value="1"/>
</dbReference>
<evidence type="ECO:0000313" key="4">
    <source>
        <dbReference type="Proteomes" id="UP001228504"/>
    </source>
</evidence>
<dbReference type="Proteomes" id="UP001228504">
    <property type="component" value="Unassembled WGS sequence"/>
</dbReference>
<organism evidence="3 4">
    <name type="scientific">Eubacterium multiforme</name>
    <dbReference type="NCBI Taxonomy" id="83339"/>
    <lineage>
        <taxon>Bacteria</taxon>
        <taxon>Bacillati</taxon>
        <taxon>Bacillota</taxon>
        <taxon>Clostridia</taxon>
        <taxon>Eubacteriales</taxon>
        <taxon>Eubacteriaceae</taxon>
        <taxon>Eubacterium</taxon>
    </lineage>
</organism>
<keyword evidence="4" id="KW-1185">Reference proteome</keyword>
<reference evidence="3 4" key="1">
    <citation type="submission" date="2023-07" db="EMBL/GenBank/DDBJ databases">
        <title>Genomic Encyclopedia of Type Strains, Phase IV (KMG-IV): sequencing the most valuable type-strain genomes for metagenomic binning, comparative biology and taxonomic classification.</title>
        <authorList>
            <person name="Goeker M."/>
        </authorList>
    </citation>
    <scope>NUCLEOTIDE SEQUENCE [LARGE SCALE GENOMIC DNA]</scope>
    <source>
        <strain evidence="3 4">DSM 20694</strain>
    </source>
</reference>